<protein>
    <submittedName>
        <fullName evidence="2">Vps62 protein</fullName>
    </submittedName>
</protein>
<feature type="compositionally biased region" description="Basic and acidic residues" evidence="1">
    <location>
        <begin position="11"/>
        <end position="21"/>
    </location>
</feature>
<dbReference type="InterPro" id="IPR009291">
    <property type="entry name" value="Vps62"/>
</dbReference>
<dbReference type="AlphaFoldDB" id="A0AAV5RSI7"/>
<evidence type="ECO:0000256" key="1">
    <source>
        <dbReference type="SAM" id="MobiDB-lite"/>
    </source>
</evidence>
<gene>
    <name evidence="2" type="ORF">DAKH74_008190</name>
</gene>
<dbReference type="Pfam" id="PF06101">
    <property type="entry name" value="Vps62"/>
    <property type="match status" value="1"/>
</dbReference>
<proteinExistence type="predicted"/>
<dbReference type="Proteomes" id="UP001377567">
    <property type="component" value="Unassembled WGS sequence"/>
</dbReference>
<dbReference type="GO" id="GO:0000329">
    <property type="term" value="C:fungal-type vacuole membrane"/>
    <property type="evidence" value="ECO:0007669"/>
    <property type="project" value="TreeGrafter"/>
</dbReference>
<accession>A0AAV5RSI7</accession>
<dbReference type="PANTHER" id="PTHR48220">
    <property type="match status" value="1"/>
</dbReference>
<dbReference type="PANTHER" id="PTHR48220:SF1">
    <property type="entry name" value="VACUOLAR PROTEIN SORTING-ASSOCIATED PROTEIN 62-RELATED"/>
    <property type="match status" value="1"/>
</dbReference>
<reference evidence="2 3" key="1">
    <citation type="journal article" date="2023" name="Elife">
        <title>Identification of key yeast species and microbe-microbe interactions impacting larval growth of Drosophila in the wild.</title>
        <authorList>
            <person name="Mure A."/>
            <person name="Sugiura Y."/>
            <person name="Maeda R."/>
            <person name="Honda K."/>
            <person name="Sakurai N."/>
            <person name="Takahashi Y."/>
            <person name="Watada M."/>
            <person name="Katoh T."/>
            <person name="Gotoh A."/>
            <person name="Gotoh Y."/>
            <person name="Taniguchi I."/>
            <person name="Nakamura K."/>
            <person name="Hayashi T."/>
            <person name="Katayama T."/>
            <person name="Uemura T."/>
            <person name="Hattori Y."/>
        </authorList>
    </citation>
    <scope>NUCLEOTIDE SEQUENCE [LARGE SCALE GENOMIC DNA]</scope>
    <source>
        <strain evidence="2 3">KH-74</strain>
    </source>
</reference>
<comment type="caution">
    <text evidence="2">The sequence shown here is derived from an EMBL/GenBank/DDBJ whole genome shotgun (WGS) entry which is preliminary data.</text>
</comment>
<feature type="compositionally biased region" description="Basic residues" evidence="1">
    <location>
        <begin position="1"/>
        <end position="10"/>
    </location>
</feature>
<dbReference type="GO" id="GO:0006623">
    <property type="term" value="P:protein targeting to vacuole"/>
    <property type="evidence" value="ECO:0007669"/>
    <property type="project" value="TreeGrafter"/>
</dbReference>
<sequence>MRQKILKKRPDRGSDDTREKNSRPNIMKALIIALCVYLLPSLTNASYIGQLDNDPFQDNDFLKDPEVSRQMSKLPPVLSPDQLTDATRSIPRDMDKVPQYIVDGCPVVHLYSEERYWPSDIIDYVQHFHLEDASGHKLRFKGGRTNITSLEDIHEHYTDHLKNGNTTADIPSSDLFMTSDEDFASDPAWLVGHRPEYGTGYIKRGPAVLLVADKGNGWVDAYWFYFYPFNWGPYIMGYGPWGNHLGDWEHSLVRFYNGEPKYLWMSAHSGGTAYQYEAIEKTKKLRRVGGKPQNEVIERPLIFSARGTHANYASVGQYSHDVPFFFMPLSDFTDRGPMWDPVLNYYAYQLHTGEDSQTPRPLGARSREIGAEWLMFAGKWGDKQLPGDDPRQKWCPVQWRYIDGPLGPLFKNLERTSLCPSFKAWNVWHGCPPRRWIKKGEGLDAERNDLVGDNCGVLLYSVRPKWLRGLLRLLMWRGTICFFMDYFTG</sequence>
<dbReference type="EMBL" id="BTGD01000001">
    <property type="protein sequence ID" value="GMM54203.1"/>
    <property type="molecule type" value="Genomic_DNA"/>
</dbReference>
<dbReference type="InterPro" id="IPR053102">
    <property type="entry name" value="VPS_Associated"/>
</dbReference>
<keyword evidence="3" id="KW-1185">Reference proteome</keyword>
<evidence type="ECO:0000313" key="3">
    <source>
        <dbReference type="Proteomes" id="UP001377567"/>
    </source>
</evidence>
<feature type="region of interest" description="Disordered" evidence="1">
    <location>
        <begin position="1"/>
        <end position="21"/>
    </location>
</feature>
<evidence type="ECO:0000313" key="2">
    <source>
        <dbReference type="EMBL" id="GMM54203.1"/>
    </source>
</evidence>
<name>A0AAV5RSI7_MAUHU</name>
<organism evidence="2 3">
    <name type="scientific">Maudiozyma humilis</name>
    <name type="common">Sour dough yeast</name>
    <name type="synonym">Kazachstania humilis</name>
    <dbReference type="NCBI Taxonomy" id="51915"/>
    <lineage>
        <taxon>Eukaryota</taxon>
        <taxon>Fungi</taxon>
        <taxon>Dikarya</taxon>
        <taxon>Ascomycota</taxon>
        <taxon>Saccharomycotina</taxon>
        <taxon>Saccharomycetes</taxon>
        <taxon>Saccharomycetales</taxon>
        <taxon>Saccharomycetaceae</taxon>
        <taxon>Maudiozyma</taxon>
    </lineage>
</organism>